<feature type="transmembrane region" description="Helical" evidence="1">
    <location>
        <begin position="166"/>
        <end position="184"/>
    </location>
</feature>
<feature type="transmembrane region" description="Helical" evidence="1">
    <location>
        <begin position="246"/>
        <end position="265"/>
    </location>
</feature>
<sequence length="840" mass="96036">MNNSSGKKWILSSCLILVFAAALQSTNKQIGGGDTWIALACGQYHLNANPPAPAERTHQMQILDLLGIHISYEDPFGPQVSPVQSASFKERRWINQNWLSHIIFYKMAVLFGENSLVLLKFGMVLLISVILFRTATILGAHPVIAAPITAFGLLQARSFIDIRPHVLAAIMIALMFLLLAQSRAGKESRLFLMIPVMIFWPNLHGSFIYGVFIFILTGFTAIIMTSVAPRFPSIFRPYPSSLIKKYLLFLLLGLALPCLFSPYGIHNLSHPFSLVRGSEGEVYRSITEWKPLLSGSGFGNTRPALFFLSFTICVIIVRLGCLFSNRDDSEKSDDGEQFSERYGNVTIDPVHFLYFLLTMALVLKSRRFVFLSGIVLAPLVSMWLQDSLKMIGSFLSSHYVGFNRWRREQKSEITTFLGLNVLCAAIFFLILFGTSSYHLYFNPLITNPDLSVFAEMIKLDQQPRQAVDFLKKNKVRGLLFNEWTEGGFIIHKQDHNHADGSPYCRVFIDGRSQAAYPVQHLLNWERLRVPFPASKDFLRQEMFDFAHKYDIQPSDPAFYEKLIAIVDRSPKTFTQVNLYSQGDPKLFWKLNNYKLKKLLKKVGLDPNEPGSIKHLVDRCKRDQSLLLSLTPLFPGNPDLYAHVLEFWGISAVLIRTKHSVEVFSLLLASSDWQLFFLDGEHALFLSRLDQRNQALTKRNPEELYYPDDFSRIFCTGYRLCSSPRLDKQVAGLRKLLSLKHRYIPLLHTTILEIGLRLKLPETIIAYFSEQRLIYTARVKQKIPGSYIRDLSALASSCTALTLMMYRLNRHEEHAAFHQEAVHYGKVKKKYEQKKRGTIFW</sequence>
<feature type="signal peptide" evidence="2">
    <location>
        <begin position="1"/>
        <end position="24"/>
    </location>
</feature>
<keyword evidence="1" id="KW-1133">Transmembrane helix</keyword>
<keyword evidence="4" id="KW-1185">Reference proteome</keyword>
<dbReference type="EMBL" id="JBHPBY010000171">
    <property type="protein sequence ID" value="MFC1851262.1"/>
    <property type="molecule type" value="Genomic_DNA"/>
</dbReference>
<reference evidence="3 4" key="1">
    <citation type="submission" date="2024-09" db="EMBL/GenBank/DDBJ databases">
        <title>Laminarin stimulates single cell rates of sulfate reduction while oxygen inhibits transcriptomic activity in coastal marine sediment.</title>
        <authorList>
            <person name="Lindsay M."/>
            <person name="Orcutt B."/>
            <person name="Emerson D."/>
            <person name="Stepanauskas R."/>
            <person name="D'Angelo T."/>
        </authorList>
    </citation>
    <scope>NUCLEOTIDE SEQUENCE [LARGE SCALE GENOMIC DNA]</scope>
    <source>
        <strain evidence="3">SAG AM-311-K15</strain>
    </source>
</reference>
<protein>
    <recommendedName>
        <fullName evidence="5">Glycosyltransferase RgtA/B/C/D-like domain-containing protein</fullName>
    </recommendedName>
</protein>
<accession>A0ABV6YYK4</accession>
<comment type="caution">
    <text evidence="3">The sequence shown here is derived from an EMBL/GenBank/DDBJ whole genome shotgun (WGS) entry which is preliminary data.</text>
</comment>
<feature type="transmembrane region" description="Helical" evidence="1">
    <location>
        <begin position="304"/>
        <end position="324"/>
    </location>
</feature>
<keyword evidence="1" id="KW-0812">Transmembrane</keyword>
<dbReference type="Proteomes" id="UP001594351">
    <property type="component" value="Unassembled WGS sequence"/>
</dbReference>
<evidence type="ECO:0000256" key="2">
    <source>
        <dbReference type="SAM" id="SignalP"/>
    </source>
</evidence>
<feature type="transmembrane region" description="Helical" evidence="1">
    <location>
        <begin position="121"/>
        <end position="154"/>
    </location>
</feature>
<evidence type="ECO:0000256" key="1">
    <source>
        <dbReference type="SAM" id="Phobius"/>
    </source>
</evidence>
<evidence type="ECO:0000313" key="3">
    <source>
        <dbReference type="EMBL" id="MFC1851262.1"/>
    </source>
</evidence>
<proteinExistence type="predicted"/>
<keyword evidence="2" id="KW-0732">Signal</keyword>
<evidence type="ECO:0008006" key="5">
    <source>
        <dbReference type="Google" id="ProtNLM"/>
    </source>
</evidence>
<feature type="transmembrane region" description="Helical" evidence="1">
    <location>
        <begin position="204"/>
        <end position="225"/>
    </location>
</feature>
<evidence type="ECO:0000313" key="4">
    <source>
        <dbReference type="Proteomes" id="UP001594351"/>
    </source>
</evidence>
<keyword evidence="1" id="KW-0472">Membrane</keyword>
<organism evidence="3 4">
    <name type="scientific">candidate division CSSED10-310 bacterium</name>
    <dbReference type="NCBI Taxonomy" id="2855610"/>
    <lineage>
        <taxon>Bacteria</taxon>
        <taxon>Bacteria division CSSED10-310</taxon>
    </lineage>
</organism>
<name>A0ABV6YYK4_UNCC1</name>
<feature type="transmembrane region" description="Helical" evidence="1">
    <location>
        <begin position="413"/>
        <end position="433"/>
    </location>
</feature>
<gene>
    <name evidence="3" type="ORF">ACFL27_13785</name>
</gene>
<feature type="chain" id="PRO_5045848442" description="Glycosyltransferase RgtA/B/C/D-like domain-containing protein" evidence="2">
    <location>
        <begin position="25"/>
        <end position="840"/>
    </location>
</feature>